<keyword evidence="3" id="KW-1185">Reference proteome</keyword>
<dbReference type="RefSeq" id="WP_150671048.1">
    <property type="nucleotide sequence ID" value="NZ_CABPSB010000023.1"/>
</dbReference>
<evidence type="ECO:0000256" key="1">
    <source>
        <dbReference type="SAM" id="MobiDB-lite"/>
    </source>
</evidence>
<dbReference type="AlphaFoldDB" id="A0A5E4YIV3"/>
<reference evidence="2 3" key="1">
    <citation type="submission" date="2019-08" db="EMBL/GenBank/DDBJ databases">
        <authorList>
            <person name="Peeters C."/>
        </authorList>
    </citation>
    <scope>NUCLEOTIDE SEQUENCE [LARGE SCALE GENOMIC DNA]</scope>
    <source>
        <strain evidence="2 3">LMG 31108</strain>
    </source>
</reference>
<dbReference type="Proteomes" id="UP000406256">
    <property type="component" value="Unassembled WGS sequence"/>
</dbReference>
<evidence type="ECO:0000313" key="2">
    <source>
        <dbReference type="EMBL" id="VVE48776.1"/>
    </source>
</evidence>
<dbReference type="EMBL" id="CABPSB010000023">
    <property type="protein sequence ID" value="VVE48776.1"/>
    <property type="molecule type" value="Genomic_DNA"/>
</dbReference>
<name>A0A5E4YIV3_9BURK</name>
<proteinExistence type="predicted"/>
<protein>
    <submittedName>
        <fullName evidence="2">Uncharacterized protein</fullName>
    </submittedName>
</protein>
<accession>A0A5E4YIV3</accession>
<gene>
    <name evidence="2" type="ORF">PAN31108_04569</name>
</gene>
<organism evidence="2 3">
    <name type="scientific">Pandoraea anhela</name>
    <dbReference type="NCBI Taxonomy" id="2508295"/>
    <lineage>
        <taxon>Bacteria</taxon>
        <taxon>Pseudomonadati</taxon>
        <taxon>Pseudomonadota</taxon>
        <taxon>Betaproteobacteria</taxon>
        <taxon>Burkholderiales</taxon>
        <taxon>Burkholderiaceae</taxon>
        <taxon>Pandoraea</taxon>
    </lineage>
</organism>
<evidence type="ECO:0000313" key="3">
    <source>
        <dbReference type="Proteomes" id="UP000406256"/>
    </source>
</evidence>
<feature type="compositionally biased region" description="Polar residues" evidence="1">
    <location>
        <begin position="74"/>
        <end position="85"/>
    </location>
</feature>
<sequence length="85" mass="8904">MSTRHHLLSRRVWRAVVLMSGALMLSGLPTKAADRGLLPHHPRVADAQIAVPVANAPVDHAAARRGDIPFDTASAASQGTPPGDP</sequence>
<feature type="region of interest" description="Disordered" evidence="1">
    <location>
        <begin position="63"/>
        <end position="85"/>
    </location>
</feature>